<evidence type="ECO:0000313" key="3">
    <source>
        <dbReference type="Proteomes" id="UP000234891"/>
    </source>
</evidence>
<protein>
    <submittedName>
        <fullName evidence="2">Uncharacterized protein</fullName>
    </submittedName>
</protein>
<dbReference type="Proteomes" id="UP000234891">
    <property type="component" value="Unassembled WGS sequence"/>
</dbReference>
<feature type="transmembrane region" description="Helical" evidence="1">
    <location>
        <begin position="12"/>
        <end position="35"/>
    </location>
</feature>
<name>A0A2N5P7L3_MEDGN</name>
<evidence type="ECO:0000256" key="1">
    <source>
        <dbReference type="SAM" id="Phobius"/>
    </source>
</evidence>
<gene>
    <name evidence="2" type="ORF">CDL26_13195</name>
</gene>
<feature type="transmembrane region" description="Helical" evidence="1">
    <location>
        <begin position="142"/>
        <end position="166"/>
    </location>
</feature>
<dbReference type="PANTHER" id="PTHR37305">
    <property type="entry name" value="INTEGRAL MEMBRANE PROTEIN-RELATED"/>
    <property type="match status" value="1"/>
</dbReference>
<reference evidence="2 3" key="1">
    <citation type="journal article" date="2017" name="Genome Med.">
        <title>A novel Ruminococcus gnavus clade enriched in inflammatory bowel disease patients.</title>
        <authorList>
            <person name="Hall A.B."/>
            <person name="Yassour M."/>
            <person name="Sauk J."/>
            <person name="Garner A."/>
            <person name="Jiang X."/>
            <person name="Arthur T."/>
            <person name="Lagoudas G.K."/>
            <person name="Vatanen T."/>
            <person name="Fornelos N."/>
            <person name="Wilson R."/>
            <person name="Bertha M."/>
            <person name="Cohen M."/>
            <person name="Garber J."/>
            <person name="Khalili H."/>
            <person name="Gevers D."/>
            <person name="Ananthakrishnan A.N."/>
            <person name="Kugathasan S."/>
            <person name="Lander E.S."/>
            <person name="Blainey P."/>
            <person name="Vlamakis H."/>
            <person name="Xavier R.J."/>
            <person name="Huttenhower C."/>
        </authorList>
    </citation>
    <scope>NUCLEOTIDE SEQUENCE [LARGE SCALE GENOMIC DNA]</scope>
    <source>
        <strain evidence="2 3">RJX1124</strain>
    </source>
</reference>
<feature type="transmembrane region" description="Helical" evidence="1">
    <location>
        <begin position="96"/>
        <end position="122"/>
    </location>
</feature>
<keyword evidence="1" id="KW-0472">Membrane</keyword>
<evidence type="ECO:0000313" key="2">
    <source>
        <dbReference type="EMBL" id="PLT71143.1"/>
    </source>
</evidence>
<dbReference type="AlphaFoldDB" id="A0A2N5P7L3"/>
<organism evidence="2 3">
    <name type="scientific">Mediterraneibacter gnavus</name>
    <name type="common">Ruminococcus gnavus</name>
    <dbReference type="NCBI Taxonomy" id="33038"/>
    <lineage>
        <taxon>Bacteria</taxon>
        <taxon>Bacillati</taxon>
        <taxon>Bacillota</taxon>
        <taxon>Clostridia</taxon>
        <taxon>Lachnospirales</taxon>
        <taxon>Lachnospiraceae</taxon>
        <taxon>Mediterraneibacter</taxon>
    </lineage>
</organism>
<dbReference type="RefSeq" id="WP_101871227.1">
    <property type="nucleotide sequence ID" value="NZ_NIHS01000029.1"/>
</dbReference>
<sequence>MTNLLRSQIYKLFHNTIFWAGAGLTICSVLFYAVFESMKAETVANGMPLFQYYSILFQNYSTGLPVLIFCVVFASDDFMSGAVHYYISKGISRTQYYLSKMTTCAFAATLYVVIAGISGTIISQILWHNLDGLLQINTLQLLFFFFSQIILHASYASFLVFTCFLFRSSVISSVVNMFLLIFGFYIVHRIEDAIWNSYVISMYWPVAMFQRVQVMTVAEWFSVVAAIFVIYGVLLTCIGIIIMKKRDIK</sequence>
<dbReference type="EMBL" id="NIHS01000029">
    <property type="protein sequence ID" value="PLT71143.1"/>
    <property type="molecule type" value="Genomic_DNA"/>
</dbReference>
<feature type="transmembrane region" description="Helical" evidence="1">
    <location>
        <begin position="55"/>
        <end position="75"/>
    </location>
</feature>
<keyword evidence="1" id="KW-0812">Transmembrane</keyword>
<dbReference type="PANTHER" id="PTHR37305:SF1">
    <property type="entry name" value="MEMBRANE PROTEIN"/>
    <property type="match status" value="1"/>
</dbReference>
<dbReference type="Pfam" id="PF12730">
    <property type="entry name" value="ABC2_membrane_4"/>
    <property type="match status" value="1"/>
</dbReference>
<comment type="caution">
    <text evidence="2">The sequence shown here is derived from an EMBL/GenBank/DDBJ whole genome shotgun (WGS) entry which is preliminary data.</text>
</comment>
<feature type="transmembrane region" description="Helical" evidence="1">
    <location>
        <begin position="220"/>
        <end position="243"/>
    </location>
</feature>
<accession>A0A2N5P7L3</accession>
<proteinExistence type="predicted"/>
<keyword evidence="1" id="KW-1133">Transmembrane helix</keyword>